<accession>A0A914DHH8</accession>
<dbReference type="WBParaSite" id="ACRNAN_scaffold253.g6654.t1">
    <property type="protein sequence ID" value="ACRNAN_scaffold253.g6654.t1"/>
    <property type="gene ID" value="ACRNAN_scaffold253.g6654"/>
</dbReference>
<dbReference type="Proteomes" id="UP000887540">
    <property type="component" value="Unplaced"/>
</dbReference>
<evidence type="ECO:0000313" key="1">
    <source>
        <dbReference type="Proteomes" id="UP000887540"/>
    </source>
</evidence>
<dbReference type="AlphaFoldDB" id="A0A914DHH8"/>
<keyword evidence="1" id="KW-1185">Reference proteome</keyword>
<proteinExistence type="predicted"/>
<reference evidence="2" key="1">
    <citation type="submission" date="2022-11" db="UniProtKB">
        <authorList>
            <consortium name="WormBaseParasite"/>
        </authorList>
    </citation>
    <scope>IDENTIFICATION</scope>
</reference>
<organism evidence="1 2">
    <name type="scientific">Acrobeloides nanus</name>
    <dbReference type="NCBI Taxonomy" id="290746"/>
    <lineage>
        <taxon>Eukaryota</taxon>
        <taxon>Metazoa</taxon>
        <taxon>Ecdysozoa</taxon>
        <taxon>Nematoda</taxon>
        <taxon>Chromadorea</taxon>
        <taxon>Rhabditida</taxon>
        <taxon>Tylenchina</taxon>
        <taxon>Cephalobomorpha</taxon>
        <taxon>Cephaloboidea</taxon>
        <taxon>Cephalobidae</taxon>
        <taxon>Acrobeloides</taxon>
    </lineage>
</organism>
<sequence length="106" mass="12150">MEKVLEILKSGGKRIRVKSCIVHELWNRAEFLPLYVTFFNEIIDPTIVQYTCQNFRPILWVLKTTGPTLVNALPSSVTLDMEILINNSDQGALMEFLRDGLILRLS</sequence>
<evidence type="ECO:0000313" key="2">
    <source>
        <dbReference type="WBParaSite" id="ACRNAN_scaffold253.g6654.t1"/>
    </source>
</evidence>
<protein>
    <submittedName>
        <fullName evidence="2">Uncharacterized protein</fullName>
    </submittedName>
</protein>
<name>A0A914DHH8_9BILA</name>